<accession>A0A8J6DZG3</accession>
<reference evidence="1" key="1">
    <citation type="submission" date="2021-05" db="EMBL/GenBank/DDBJ databases">
        <title>A free-living protist that lacks canonical eukaryotic 1 DNA replication and segregation systems.</title>
        <authorList>
            <person name="Salas-Leiva D.E."/>
            <person name="Tromer E.C."/>
            <person name="Curtis B.A."/>
            <person name="Jerlstrom-Hultqvist J."/>
            <person name="Kolisko M."/>
            <person name="Yi Z."/>
            <person name="Salas-Leiva J.S."/>
            <person name="Gallot-Lavallee L."/>
            <person name="Kops G.J.P.L."/>
            <person name="Archibald J.M."/>
            <person name="Simpson A.G.B."/>
            <person name="Roger A.J."/>
        </authorList>
    </citation>
    <scope>NUCLEOTIDE SEQUENCE</scope>
    <source>
        <strain evidence="1">BICM</strain>
    </source>
</reference>
<gene>
    <name evidence="1" type="ORF">J8273_5066</name>
</gene>
<comment type="caution">
    <text evidence="1">The sequence shown here is derived from an EMBL/GenBank/DDBJ whole genome shotgun (WGS) entry which is preliminary data.</text>
</comment>
<evidence type="ECO:0000313" key="1">
    <source>
        <dbReference type="EMBL" id="KAG9393579.1"/>
    </source>
</evidence>
<dbReference type="Proteomes" id="UP000717585">
    <property type="component" value="Unassembled WGS sequence"/>
</dbReference>
<proteinExistence type="predicted"/>
<sequence length="190" mass="20514">MMELTSQIWWTPSRCAKRCSTRPLLQQARPPTSTSSRDASRHTLAPRALLVEQNDILQTCPLVTLGMGAAVDVPVIRRCPACGELTSREGDLGMCRERSDHLLAAGSFMYEVMNVLAFSVASGIARCISAEIDSFVRPVRAGSLKFEETRTHSAYCARLQAASKAAAKRLAIASAVGLWDIACGASSERA</sequence>
<keyword evidence="2" id="KW-1185">Reference proteome</keyword>
<evidence type="ECO:0000313" key="2">
    <source>
        <dbReference type="Proteomes" id="UP000717585"/>
    </source>
</evidence>
<dbReference type="AlphaFoldDB" id="A0A8J6DZG3"/>
<name>A0A8J6DZG3_9EUKA</name>
<protein>
    <submittedName>
        <fullName evidence="1">Uncharacterized protein</fullName>
    </submittedName>
</protein>
<organism evidence="1 2">
    <name type="scientific">Carpediemonas membranifera</name>
    <dbReference type="NCBI Taxonomy" id="201153"/>
    <lineage>
        <taxon>Eukaryota</taxon>
        <taxon>Metamonada</taxon>
        <taxon>Carpediemonas-like organisms</taxon>
        <taxon>Carpediemonas</taxon>
    </lineage>
</organism>
<dbReference type="EMBL" id="JAHDYR010000023">
    <property type="protein sequence ID" value="KAG9393579.1"/>
    <property type="molecule type" value="Genomic_DNA"/>
</dbReference>